<dbReference type="AlphaFoldDB" id="A0A5B9QC30"/>
<gene>
    <name evidence="1" type="ORF">Pr1d_24260</name>
</gene>
<evidence type="ECO:0000313" key="1">
    <source>
        <dbReference type="EMBL" id="QEG35135.1"/>
    </source>
</evidence>
<accession>A0A5B9QC30</accession>
<dbReference type="Proteomes" id="UP000323917">
    <property type="component" value="Chromosome"/>
</dbReference>
<protein>
    <submittedName>
        <fullName evidence="1">Uncharacterized protein</fullName>
    </submittedName>
</protein>
<evidence type="ECO:0000313" key="2">
    <source>
        <dbReference type="Proteomes" id="UP000323917"/>
    </source>
</evidence>
<name>A0A5B9QC30_9BACT</name>
<keyword evidence="2" id="KW-1185">Reference proteome</keyword>
<sequence>MSVVSKKIRIGLRTRINCPHCWEAFASEDVLWVATHPDLLNDPRLGPDKHQRFLPTRFNAEGNAIDIRGMVCQELACPRCHLTIPRELLELPPVFMSIAGTPSCGKSYYLAAMTWTLRQTLPRNFLLSFSDADPTSNSILNKYEEDQFHNPSSDQIVKLKKTEEQGDAYDIVQYGEQRISYPRPFLFTLRTTQKHPSAENASKVSRILCVYDNAGESFLPGADTVASPVTRHLSQSHAILFCFDPTQDPRFREACQGRTDDYQISKAPVTARQETVLHELVHRVRHHSGLKQTERRQQPLIVMVTKYDAWWPLNHYERLPTPWRPVGNKGLSCLDMDLVKKVSDAIRGLLSQVTPELVSAAEEFSHQTWFIPVSATGSAPEYMGTVEGKEQWGVKPKNINPMWCEVPFLTALACTTGGLVPTCQRATNSQ</sequence>
<proteinExistence type="predicted"/>
<dbReference type="EMBL" id="CP042913">
    <property type="protein sequence ID" value="QEG35135.1"/>
    <property type="molecule type" value="Genomic_DNA"/>
</dbReference>
<dbReference type="KEGG" id="bgok:Pr1d_24260"/>
<reference evidence="1 2" key="1">
    <citation type="submission" date="2019-08" db="EMBL/GenBank/DDBJ databases">
        <title>Deep-cultivation of Planctomycetes and their phenomic and genomic characterization uncovers novel biology.</title>
        <authorList>
            <person name="Wiegand S."/>
            <person name="Jogler M."/>
            <person name="Boedeker C."/>
            <person name="Pinto D."/>
            <person name="Vollmers J."/>
            <person name="Rivas-Marin E."/>
            <person name="Kohn T."/>
            <person name="Peeters S.H."/>
            <person name="Heuer A."/>
            <person name="Rast P."/>
            <person name="Oberbeckmann S."/>
            <person name="Bunk B."/>
            <person name="Jeske O."/>
            <person name="Meyerdierks A."/>
            <person name="Storesund J.E."/>
            <person name="Kallscheuer N."/>
            <person name="Luecker S."/>
            <person name="Lage O.M."/>
            <person name="Pohl T."/>
            <person name="Merkel B.J."/>
            <person name="Hornburger P."/>
            <person name="Mueller R.-W."/>
            <person name="Bruemmer F."/>
            <person name="Labrenz M."/>
            <person name="Spormann A.M."/>
            <person name="Op den Camp H."/>
            <person name="Overmann J."/>
            <person name="Amann R."/>
            <person name="Jetten M.S.M."/>
            <person name="Mascher T."/>
            <person name="Medema M.H."/>
            <person name="Devos D.P."/>
            <person name="Kaster A.-K."/>
            <person name="Ovreas L."/>
            <person name="Rohde M."/>
            <person name="Galperin M.Y."/>
            <person name="Jogler C."/>
        </authorList>
    </citation>
    <scope>NUCLEOTIDE SEQUENCE [LARGE SCALE GENOMIC DNA]</scope>
    <source>
        <strain evidence="1 2">Pr1d</strain>
    </source>
</reference>
<organism evidence="1 2">
    <name type="scientific">Bythopirellula goksoeyrii</name>
    <dbReference type="NCBI Taxonomy" id="1400387"/>
    <lineage>
        <taxon>Bacteria</taxon>
        <taxon>Pseudomonadati</taxon>
        <taxon>Planctomycetota</taxon>
        <taxon>Planctomycetia</taxon>
        <taxon>Pirellulales</taxon>
        <taxon>Lacipirellulaceae</taxon>
        <taxon>Bythopirellula</taxon>
    </lineage>
</organism>